<dbReference type="AlphaFoldDB" id="A0A438NH49"/>
<gene>
    <name evidence="2" type="ORF">B0A52_01320</name>
</gene>
<feature type="compositionally biased region" description="Pro residues" evidence="1">
    <location>
        <begin position="36"/>
        <end position="45"/>
    </location>
</feature>
<accession>A0A438NH49</accession>
<feature type="region of interest" description="Disordered" evidence="1">
    <location>
        <begin position="1"/>
        <end position="45"/>
    </location>
</feature>
<evidence type="ECO:0000313" key="3">
    <source>
        <dbReference type="Proteomes" id="UP000288859"/>
    </source>
</evidence>
<sequence length="204" mass="22567">MATAVTVTSTTTTTRTNNTNTTTTTTTTKIMSPRSSPIPSPPLNPSPAITAYKVYNLGSAKLDREARRQTPDLARLVAHANIIDNVRRWSRTVAIPTENVVVEVDPFDDSASSDEDPEDDAEVGTVAVFDFSPDEDEDETTKEFVENIVMEEPKPNQVVTSTAPRRRPPPPPPTTSTYDIKDHSWRQARPVMIRETAIEVDEDD</sequence>
<comment type="caution">
    <text evidence="2">The sequence shown here is derived from an EMBL/GenBank/DDBJ whole genome shotgun (WGS) entry which is preliminary data.</text>
</comment>
<dbReference type="Proteomes" id="UP000288859">
    <property type="component" value="Unassembled WGS sequence"/>
</dbReference>
<organism evidence="2 3">
    <name type="scientific">Exophiala mesophila</name>
    <name type="common">Black yeast-like fungus</name>
    <dbReference type="NCBI Taxonomy" id="212818"/>
    <lineage>
        <taxon>Eukaryota</taxon>
        <taxon>Fungi</taxon>
        <taxon>Dikarya</taxon>
        <taxon>Ascomycota</taxon>
        <taxon>Pezizomycotina</taxon>
        <taxon>Eurotiomycetes</taxon>
        <taxon>Chaetothyriomycetidae</taxon>
        <taxon>Chaetothyriales</taxon>
        <taxon>Herpotrichiellaceae</taxon>
        <taxon>Exophiala</taxon>
    </lineage>
</organism>
<protein>
    <submittedName>
        <fullName evidence="2">Uncharacterized protein</fullName>
    </submittedName>
</protein>
<evidence type="ECO:0000256" key="1">
    <source>
        <dbReference type="SAM" id="MobiDB-lite"/>
    </source>
</evidence>
<feature type="compositionally biased region" description="Low complexity" evidence="1">
    <location>
        <begin position="1"/>
        <end position="35"/>
    </location>
</feature>
<dbReference type="OrthoDB" id="4120275at2759"/>
<dbReference type="EMBL" id="NAJM01000003">
    <property type="protein sequence ID" value="RVX75043.1"/>
    <property type="molecule type" value="Genomic_DNA"/>
</dbReference>
<proteinExistence type="predicted"/>
<dbReference type="VEuPathDB" id="FungiDB:PV10_04670"/>
<evidence type="ECO:0000313" key="2">
    <source>
        <dbReference type="EMBL" id="RVX75043.1"/>
    </source>
</evidence>
<name>A0A438NH49_EXOME</name>
<feature type="region of interest" description="Disordered" evidence="1">
    <location>
        <begin position="149"/>
        <end position="182"/>
    </location>
</feature>
<reference evidence="2 3" key="1">
    <citation type="submission" date="2017-03" db="EMBL/GenBank/DDBJ databases">
        <title>Genomes of endolithic fungi from Antarctica.</title>
        <authorList>
            <person name="Coleine C."/>
            <person name="Masonjones S."/>
            <person name="Stajich J.E."/>
        </authorList>
    </citation>
    <scope>NUCLEOTIDE SEQUENCE [LARGE SCALE GENOMIC DNA]</scope>
    <source>
        <strain evidence="2 3">CCFEE 6314</strain>
    </source>
</reference>